<evidence type="ECO:0000313" key="11">
    <source>
        <dbReference type="EMBL" id="PIR41426.1"/>
    </source>
</evidence>
<sequence>MKISESLIKTQKHTAKDETSRNAQLLTQGGFIYKNMAGVYSYTPIGLRVLNKIMGIIREEMDRIGAQELFLASLQDPQIWEKTERWSDEAIDVWFKTRLKNETEIGLATTHEEPLTEMLSHFIGSYKDLPRYLYQFQTKFRNELRAKSGLMRSREFIMKDLYSFSRSEAELQEFYDQVILAYSTIFQRLGLGEKTIITYASGGSFSDFSHEFQTLTEAGEDTIYLDEEKGLAINKEVYSDEVITKLGLNKSRLVERKSVEVGNIFKLGTRFSETLGLGFTDEDGRKKPVVMGSYGIGPGRVMGTIAELHNDDQGLIWPEAVTPFQVYLIGLDTGSIEAEKIYRQLLESGVEVLFDDRDSASPGEKFADADLLGIPYRVVVSPKTIKENSIELKSRQSSETELIKFSELLERI</sequence>
<dbReference type="PANTHER" id="PTHR42753">
    <property type="entry name" value="MITOCHONDRIAL RIBOSOME PROTEIN L39/PROLYL-TRNA LIGASE FAMILY MEMBER"/>
    <property type="match status" value="1"/>
</dbReference>
<organism evidence="11 12">
    <name type="scientific">Candidatus Yanofskybacteria bacterium CG10_big_fil_rev_8_21_14_0_10_46_23</name>
    <dbReference type="NCBI Taxonomy" id="1975098"/>
    <lineage>
        <taxon>Bacteria</taxon>
        <taxon>Candidatus Yanofskyibacteriota</taxon>
    </lineage>
</organism>
<evidence type="ECO:0000256" key="1">
    <source>
        <dbReference type="ARBA" id="ARBA00012831"/>
    </source>
</evidence>
<feature type="domain" description="Aminoacyl-transfer RNA synthetases class-II family profile" evidence="10">
    <location>
        <begin position="38"/>
        <end position="318"/>
    </location>
</feature>
<dbReference type="InterPro" id="IPR004154">
    <property type="entry name" value="Anticodon-bd"/>
</dbReference>
<dbReference type="GO" id="GO:0004827">
    <property type="term" value="F:proline-tRNA ligase activity"/>
    <property type="evidence" value="ECO:0007669"/>
    <property type="project" value="UniProtKB-EC"/>
</dbReference>
<evidence type="ECO:0000256" key="8">
    <source>
        <dbReference type="ARBA" id="ARBA00029731"/>
    </source>
</evidence>
<evidence type="ECO:0000256" key="2">
    <source>
        <dbReference type="ARBA" id="ARBA00019110"/>
    </source>
</evidence>
<evidence type="ECO:0000256" key="5">
    <source>
        <dbReference type="ARBA" id="ARBA00022840"/>
    </source>
</evidence>
<comment type="catalytic activity">
    <reaction evidence="9">
        <text>tRNA(Pro) + L-proline + ATP = L-prolyl-tRNA(Pro) + AMP + diphosphate</text>
        <dbReference type="Rhea" id="RHEA:14305"/>
        <dbReference type="Rhea" id="RHEA-COMP:9700"/>
        <dbReference type="Rhea" id="RHEA-COMP:9702"/>
        <dbReference type="ChEBI" id="CHEBI:30616"/>
        <dbReference type="ChEBI" id="CHEBI:33019"/>
        <dbReference type="ChEBI" id="CHEBI:60039"/>
        <dbReference type="ChEBI" id="CHEBI:78442"/>
        <dbReference type="ChEBI" id="CHEBI:78532"/>
        <dbReference type="ChEBI" id="CHEBI:456215"/>
        <dbReference type="EC" id="6.1.1.15"/>
    </reaction>
</comment>
<dbReference type="InterPro" id="IPR006195">
    <property type="entry name" value="aa-tRNA-synth_II"/>
</dbReference>
<dbReference type="Proteomes" id="UP000230232">
    <property type="component" value="Unassembled WGS sequence"/>
</dbReference>
<dbReference type="InterPro" id="IPR002314">
    <property type="entry name" value="aa-tRNA-synt_IIb"/>
</dbReference>
<keyword evidence="7 11" id="KW-0030">Aminoacyl-tRNA synthetase</keyword>
<name>A0A2H0R522_9BACT</name>
<evidence type="ECO:0000256" key="4">
    <source>
        <dbReference type="ARBA" id="ARBA00022741"/>
    </source>
</evidence>
<dbReference type="InterPro" id="IPR036621">
    <property type="entry name" value="Anticodon-bd_dom_sf"/>
</dbReference>
<dbReference type="PANTHER" id="PTHR42753:SF2">
    <property type="entry name" value="PROLINE--TRNA LIGASE"/>
    <property type="match status" value="1"/>
</dbReference>
<dbReference type="InterPro" id="IPR045864">
    <property type="entry name" value="aa-tRNA-synth_II/BPL/LPL"/>
</dbReference>
<dbReference type="EMBL" id="PCXO01000005">
    <property type="protein sequence ID" value="PIR41426.1"/>
    <property type="molecule type" value="Genomic_DNA"/>
</dbReference>
<keyword evidence="3" id="KW-0436">Ligase</keyword>
<dbReference type="EC" id="6.1.1.15" evidence="1"/>
<dbReference type="CDD" id="cd00861">
    <property type="entry name" value="ProRS_anticodon_short"/>
    <property type="match status" value="1"/>
</dbReference>
<evidence type="ECO:0000256" key="9">
    <source>
        <dbReference type="ARBA" id="ARBA00047671"/>
    </source>
</evidence>
<dbReference type="SUPFAM" id="SSF55681">
    <property type="entry name" value="Class II aaRS and biotin synthetases"/>
    <property type="match status" value="1"/>
</dbReference>
<evidence type="ECO:0000256" key="6">
    <source>
        <dbReference type="ARBA" id="ARBA00022917"/>
    </source>
</evidence>
<dbReference type="InterPro" id="IPR050062">
    <property type="entry name" value="Pro-tRNA_synthetase"/>
</dbReference>
<dbReference type="PRINTS" id="PR01046">
    <property type="entry name" value="TRNASYNTHPRO"/>
</dbReference>
<dbReference type="Pfam" id="PF00587">
    <property type="entry name" value="tRNA-synt_2b"/>
    <property type="match status" value="1"/>
</dbReference>
<dbReference type="SUPFAM" id="SSF52954">
    <property type="entry name" value="Class II aaRS ABD-related"/>
    <property type="match status" value="1"/>
</dbReference>
<dbReference type="GO" id="GO:0005524">
    <property type="term" value="F:ATP binding"/>
    <property type="evidence" value="ECO:0007669"/>
    <property type="project" value="UniProtKB-KW"/>
</dbReference>
<evidence type="ECO:0000256" key="7">
    <source>
        <dbReference type="ARBA" id="ARBA00023146"/>
    </source>
</evidence>
<dbReference type="GO" id="GO:0006433">
    <property type="term" value="P:prolyl-tRNA aminoacylation"/>
    <property type="evidence" value="ECO:0007669"/>
    <property type="project" value="InterPro"/>
</dbReference>
<reference evidence="11 12" key="1">
    <citation type="submission" date="2017-09" db="EMBL/GenBank/DDBJ databases">
        <title>Depth-based differentiation of microbial function through sediment-hosted aquifers and enrichment of novel symbionts in the deep terrestrial subsurface.</title>
        <authorList>
            <person name="Probst A.J."/>
            <person name="Ladd B."/>
            <person name="Jarett J.K."/>
            <person name="Geller-Mcgrath D.E."/>
            <person name="Sieber C.M."/>
            <person name="Emerson J.B."/>
            <person name="Anantharaman K."/>
            <person name="Thomas B.C."/>
            <person name="Malmstrom R."/>
            <person name="Stieglmeier M."/>
            <person name="Klingl A."/>
            <person name="Woyke T."/>
            <person name="Ryan C.M."/>
            <person name="Banfield J.F."/>
        </authorList>
    </citation>
    <scope>NUCLEOTIDE SEQUENCE [LARGE SCALE GENOMIC DNA]</scope>
    <source>
        <strain evidence="11">CG10_big_fil_rev_8_21_14_0_10_46_23</strain>
    </source>
</reference>
<evidence type="ECO:0000313" key="12">
    <source>
        <dbReference type="Proteomes" id="UP000230232"/>
    </source>
</evidence>
<keyword evidence="6" id="KW-0648">Protein biosynthesis</keyword>
<dbReference type="InterPro" id="IPR044140">
    <property type="entry name" value="ProRS_anticodon_short"/>
</dbReference>
<keyword evidence="5" id="KW-0067">ATP-binding</keyword>
<dbReference type="InterPro" id="IPR002316">
    <property type="entry name" value="Pro-tRNA-ligase_IIa"/>
</dbReference>
<dbReference type="AlphaFoldDB" id="A0A2H0R522"/>
<keyword evidence="4" id="KW-0547">Nucleotide-binding</keyword>
<dbReference type="PROSITE" id="PS50862">
    <property type="entry name" value="AA_TRNA_LIGASE_II"/>
    <property type="match status" value="1"/>
</dbReference>
<comment type="caution">
    <text evidence="11">The sequence shown here is derived from an EMBL/GenBank/DDBJ whole genome shotgun (WGS) entry which is preliminary data.</text>
</comment>
<evidence type="ECO:0000256" key="3">
    <source>
        <dbReference type="ARBA" id="ARBA00022598"/>
    </source>
</evidence>
<protein>
    <recommendedName>
        <fullName evidence="2">Proline--tRNA ligase</fullName>
        <ecNumber evidence="1">6.1.1.15</ecNumber>
    </recommendedName>
    <alternativeName>
        <fullName evidence="8">Prolyl-tRNA synthetase</fullName>
    </alternativeName>
</protein>
<evidence type="ECO:0000259" key="10">
    <source>
        <dbReference type="PROSITE" id="PS50862"/>
    </source>
</evidence>
<proteinExistence type="predicted"/>
<dbReference type="Pfam" id="PF03129">
    <property type="entry name" value="HGTP_anticodon"/>
    <property type="match status" value="1"/>
</dbReference>
<accession>A0A2H0R522</accession>
<dbReference type="GO" id="GO:0005829">
    <property type="term" value="C:cytosol"/>
    <property type="evidence" value="ECO:0007669"/>
    <property type="project" value="TreeGrafter"/>
</dbReference>
<dbReference type="Gene3D" id="3.30.930.10">
    <property type="entry name" value="Bira Bifunctional Protein, Domain 2"/>
    <property type="match status" value="1"/>
</dbReference>
<gene>
    <name evidence="11" type="ORF">COV31_00955</name>
</gene>
<dbReference type="Gene3D" id="3.40.50.800">
    <property type="entry name" value="Anticodon-binding domain"/>
    <property type="match status" value="1"/>
</dbReference>